<dbReference type="OrthoDB" id="9778690at2"/>
<dbReference type="InterPro" id="IPR009081">
    <property type="entry name" value="PP-bd_ACP"/>
</dbReference>
<dbReference type="SUPFAM" id="SSF101173">
    <property type="entry name" value="Docking domain B of the erythromycin polyketide synthase (DEBS)"/>
    <property type="match status" value="1"/>
</dbReference>
<dbReference type="Gene3D" id="3.10.129.110">
    <property type="entry name" value="Polyketide synthase dehydratase"/>
    <property type="match status" value="4"/>
</dbReference>
<keyword evidence="7" id="KW-0511">Multifunctional enzyme</keyword>
<dbReference type="Gene3D" id="3.30.70.3290">
    <property type="match status" value="3"/>
</dbReference>
<dbReference type="InterPro" id="IPR016035">
    <property type="entry name" value="Acyl_Trfase/lysoPLipase"/>
</dbReference>
<dbReference type="Pfam" id="PF14765">
    <property type="entry name" value="PS-DH"/>
    <property type="match status" value="2"/>
</dbReference>
<evidence type="ECO:0000259" key="17">
    <source>
        <dbReference type="PROSITE" id="PS52019"/>
    </source>
</evidence>
<feature type="region of interest" description="C-terminal hotdog fold" evidence="14">
    <location>
        <begin position="4270"/>
        <end position="4414"/>
    </location>
</feature>
<dbReference type="InterPro" id="IPR057326">
    <property type="entry name" value="KR_dom"/>
</dbReference>
<keyword evidence="3" id="KW-0597">Phosphoprotein</keyword>
<proteinExistence type="predicted"/>
<dbReference type="InterPro" id="IPR055123">
    <property type="entry name" value="SpnB-like_Rossmann"/>
</dbReference>
<dbReference type="SMART" id="SM01294">
    <property type="entry name" value="PKS_PP_betabranch"/>
    <property type="match status" value="3"/>
</dbReference>
<dbReference type="InterPro" id="IPR049552">
    <property type="entry name" value="PKS_DH_N"/>
</dbReference>
<feature type="region of interest" description="N-terminal hotdog fold" evidence="14">
    <location>
        <begin position="2487"/>
        <end position="2609"/>
    </location>
</feature>
<dbReference type="GO" id="GO:0004312">
    <property type="term" value="F:fatty acid synthase activity"/>
    <property type="evidence" value="ECO:0007669"/>
    <property type="project" value="TreeGrafter"/>
</dbReference>
<feature type="domain" description="Ketosynthase family 3 (KS3)" evidence="16">
    <location>
        <begin position="3277"/>
        <end position="3702"/>
    </location>
</feature>
<comment type="cofactor">
    <cofactor evidence="1">
        <name>pantetheine 4'-phosphate</name>
        <dbReference type="ChEBI" id="CHEBI:47942"/>
    </cofactor>
</comment>
<feature type="domain" description="Ketosynthase family 3 (KS3)" evidence="16">
    <location>
        <begin position="1603"/>
        <end position="2028"/>
    </location>
</feature>
<dbReference type="SMART" id="SM00823">
    <property type="entry name" value="PKS_PP"/>
    <property type="match status" value="3"/>
</dbReference>
<feature type="domain" description="PKS/mFAS DH" evidence="17">
    <location>
        <begin position="4138"/>
        <end position="4414"/>
    </location>
</feature>
<dbReference type="Pfam" id="PF08990">
    <property type="entry name" value="Docking"/>
    <property type="match status" value="1"/>
</dbReference>
<feature type="active site" description="Proton acceptor; for dehydratase activity" evidence="14">
    <location>
        <position position="2519"/>
    </location>
</feature>
<keyword evidence="2" id="KW-0596">Phosphopantetheine</keyword>
<keyword evidence="8" id="KW-0012">Acyltransferase</keyword>
<dbReference type="SUPFAM" id="SSF55048">
    <property type="entry name" value="Probable ACP-binding domain of malonyl-CoA ACP transacylase"/>
    <property type="match status" value="3"/>
</dbReference>
<evidence type="ECO:0000256" key="11">
    <source>
        <dbReference type="ARBA" id="ARBA00060622"/>
    </source>
</evidence>
<dbReference type="Gene3D" id="3.40.50.720">
    <property type="entry name" value="NAD(P)-binding Rossmann-like Domain"/>
    <property type="match status" value="3"/>
</dbReference>
<evidence type="ECO:0000256" key="1">
    <source>
        <dbReference type="ARBA" id="ARBA00001957"/>
    </source>
</evidence>
<dbReference type="CDD" id="cd00833">
    <property type="entry name" value="PKS"/>
    <property type="match status" value="3"/>
</dbReference>
<dbReference type="InterPro" id="IPR049551">
    <property type="entry name" value="PKS_DH_C"/>
</dbReference>
<dbReference type="InterPro" id="IPR016036">
    <property type="entry name" value="Malonyl_transacylase_ACP-bd"/>
</dbReference>
<evidence type="ECO:0000256" key="2">
    <source>
        <dbReference type="ARBA" id="ARBA00022450"/>
    </source>
</evidence>
<dbReference type="InterPro" id="IPR042104">
    <property type="entry name" value="PKS_dehydratase_sf"/>
</dbReference>
<comment type="catalytic activity">
    <reaction evidence="9">
        <text>6 (S)-methylmalonyl-CoA + propanoyl-CoA + 6 NADPH + 12 H(+) = 6-deoxyerythronolide B + 6 CO2 + 6 NADP(+) + 7 CoA + H2O</text>
        <dbReference type="Rhea" id="RHEA:23068"/>
        <dbReference type="ChEBI" id="CHEBI:15377"/>
        <dbReference type="ChEBI" id="CHEBI:15378"/>
        <dbReference type="ChEBI" id="CHEBI:16089"/>
        <dbReference type="ChEBI" id="CHEBI:16526"/>
        <dbReference type="ChEBI" id="CHEBI:57287"/>
        <dbReference type="ChEBI" id="CHEBI:57327"/>
        <dbReference type="ChEBI" id="CHEBI:57392"/>
        <dbReference type="ChEBI" id="CHEBI:57783"/>
        <dbReference type="ChEBI" id="CHEBI:58349"/>
        <dbReference type="EC" id="2.3.1.94"/>
    </reaction>
</comment>
<dbReference type="EC" id="2.3.1.94" evidence="13"/>
<evidence type="ECO:0000256" key="5">
    <source>
        <dbReference type="ARBA" id="ARBA00022737"/>
    </source>
</evidence>
<dbReference type="PROSITE" id="PS00012">
    <property type="entry name" value="PHOSPHOPANTETHEINE"/>
    <property type="match status" value="3"/>
</dbReference>
<comment type="function">
    <text evidence="10">Involved in the biosynthesis of antibiotic erythromycin via the biosynthesis of its aglycone precursor, 6-deoxyerythronolide B (6-dEB).</text>
</comment>
<dbReference type="SUPFAM" id="SSF52151">
    <property type="entry name" value="FabD/lysophospholipase-like"/>
    <property type="match status" value="3"/>
</dbReference>
<dbReference type="SMART" id="SM00826">
    <property type="entry name" value="PKS_DH"/>
    <property type="match status" value="3"/>
</dbReference>
<dbReference type="EMBL" id="VFPP01000001">
    <property type="protein sequence ID" value="TQM77830.1"/>
    <property type="molecule type" value="Genomic_DNA"/>
</dbReference>
<dbReference type="InterPro" id="IPR013968">
    <property type="entry name" value="PKS_KR"/>
</dbReference>
<sequence length="4962" mass="516426">MSNDDKLRDYLKRATADLKQTKRRLREAEERAQEPIAVVAMSCRYPGGVRSPEELWRVVADGLDVVTEFPADRGWEPVYDPTPGQAGKSYTREGGFLHDVADFDAGFFGISPRDAVQTDPQHRLLLETSWEAFERAGIDPLKLKGSPTGVFAGVMYHDYAGSGTGGSIASGRVSYTLGLEGPAVTVDTACSSSLVAVHLAVQALRQGDCTLALAGGVTVLATPAMFVEFSRQGALSPDGRCRSFAASADGAGWAEGAGVLLLERLSDARRLGHPVLAVIRGTATNQDGASNGLSAPNGPSQQRVIRAALANARLTPAEVDVVEAHGTGTTLGDPIEAQALLNTYGQDRAEPLWLGSVKSNIGHTQAAAGVAGIIKMVMAMRHGVLPKTLHVDEPTPHVDWTTGAVRLLTEPVPWEPGDHPRRAGVSSFGFSGTNAHVIVEQAPAGEEEPPAPVPPVVPWVVSGRDRAGLAAQAASLAAHVADLHPGDVGFSLATTRAALEHRAVVIGSDRDELVAGLRTLAADGADVVRGVAGTGRRTVFVFPGQGSQWVGMARELVATSEVFASRFAECGVALRSFVDWDLDEVVDDAEALRRVDVVQPVLWAVMVSLAGVWRSLGVEPDAVVGHSQGEIAAAVVAGGLSLEDGARVVALRSRAIARGLAGRGGMVSVAVPQQDAAELVDRWAGRVSTAALNGPAAVVLSGDPDAVDELVAHCESTGVRAKKIAVDYASHSAHVELIRDDLLTLLADVTPRPGDVPFYSTVTGGLIDTAALDAEYWYANLRQTVQFDRVTRLLDDSVFVEVSPHPVLAVGIEGTAVGTLRRDEGGFDRVLLSAAEAWVAGVAVDWARVFPGARRVDLPTYPFQRRRYWVGHTETTGELSAVTLPDDGVVLTGRLSPQPWAGGDVPTSVLVDLALRAGDEIGCDRVAELEVEAPLVLGDSVQVRVVVDGKRNLTVHSRRADDPWQRHARGVLAAGGAPLDVGGDFVDVALPEDVEPGGSLFHPMLLDEATRLAGGSGVPASWRGVTLHATGAAAVRVRVQPVDSGFSLLAVDPAGEPVLSVERFELRSLRARASGYVDSLYRVDWVPITAPQPSTASFAVLDGSLDSLVDVPDVVVSRQAGAHGSGPEVRALVHDTLRLLQDWLADERFADARLLVLTDGATGPTPDLGAAAVWGLVKSAQVETPGRFLLVDAPDDALLPVIAALDEDQVAVRDGELFAPRLARVPASDDQAPAWNPDGTVLITGGTGTLGVLAARHLVREHGVRDLVLTSRRGADAPGAVDLVEELTGLGARVRVVACDVADRDAVAALLAETPVTAVVHTAGVLDDGLITSLTPDRVDTVLRPKVDAAWHLHDLAGDLDAFVLYSSVAGVAGGPGQGNYAAANGYLNALAELRRAQGKPALALSWGLWADASGMTGDLGEADLRRLARSGIAPMDSAEGMALFDAACARDAAVLMPARLDLNGLAVVPPLFRGLVRTPTRRVARTAAVATGGDLAHRLAALSVADQDRVLLDLVSAQVGAVLGYAPGTPVEVERAFKELGFDSLTAVELRNRLNTETGLQLPATLVFDHPTPRALVRLLRTELLGDALVTPVTAASAPVDGEPIAIIGMACRFPGGVNDPEGLWRLVSSGTDAVAGFPTDRAWDLDGLYHPDPDHRGTTYARHGAFLYEAAEFDAGFFGISPREALTMDPQQRLLLETAWEAFERAGIDPATVRGSRTGVYAGLNYHDYAAHLQAAAEDFAGFMATGIAGSVASGRVAYTFGLEGPAVTVDTACSSSLVSLHLAVQALRQGEADMALAGGVTVMTMPDIFVDFSRQRGLAPDGRCKAFAGAADGTGWGEGVGMLLVERLSDAVRNGHPVLAVVRGSAVNQDGASNGLTAPNGPSQQRVIRAALANAGVPASEVDAVEAHGTGTTLGDPIEAQALLATYGAERSGEPLWLGTVKSNIGHTQSAAGVAGIIKVVMALRHGVLPQTLHVDEPTPHVDWSAGAVSLLTSARPWERGAHPRRAGVSSFGISGTNAHVILEESPLPAATPDPVDVTGAVVPWVLSAKSAEGLRAQAQRLLAVDGSPVDVGFSLATTRAAFDHRAVVVGEREELVAGVRALADGAPGAVVRSGRLAFLFTGQGAQRVGMGRELHRAFPAFASAFDEVCAVLDPALREVMWDDADRLNRTEFTQPGLFAFEVALFRLLESWGVRPDFVAGHSIGEIAAAHVSGVLSLADAARLVTARGRLMQALPAGGVMVSLQVNEADVVPLLTDEVGIAAVNGPRSVVVSGSEAAVDALVARLDVKSKRLRVSHAFHSPLMAPMLAEFRAVVAGLTFNDPQIPIVSTVLSDGSSSVENRDPLGGDPSAGTAFDADYWVRHVSATVRFQDAVRVLEAEGVTTFLEVGPDGVLAAMGQDCLTTEGPALVASQRKDRPEDRALVEAVGQLHVRGAGVDWAGFFAGRGAQRIELPTYAFQHERYWPKVGAVAGDVAAAGLTAAGHALLGAAVALPASDGALLSGRISVQTHPWLADHAALGTVLVPGTAFVELAIRAGDEFGGAQVEELTLEAPLVLPEHGGVQLQLSVGEADARGRRAVSVHSRPEKDGAWTRHAAGVLAPPTTTGVELTEWPPAHAEPVAVDRLYEDFASGGFAYGPAFQGLRAAWRRGGELFAEVVLPGGDADGFGLHPALLDAALHTVPLGGFSGFGDGRLRLPFAWRGVTLHATGATELRVRVSEGADGGVVVALADGTGAPVATIDSLVLRAVSADQLAVARDVVDSLFRVDWVEVPVPDEQSDVEVVTAPGGLDAAAVHEATTTVLAELQSWLAAERPGRLAVLTAGAVLDATPDLAAAAVWGLVRSAQTEHPGRFLLVDTDGTPASTEALSALPIDEPQVALRDGKVHVPRLARVAAADTTPVWDASGTVLVTGGTGELGALVARHLVTAHGVRGLVLTSRRGPDAPGADDLAAELRAAGADVRLVACDVADSEAVARVLAAIPADRPLTGVVHTAGVLDDGVLTALTPDRVAAVLRPKVDAAWTLHELTKDLDLSAFVLFSSVSGVFGAAGQANYAAANAFLDAFARHRRATGLPATSLAWGLWAGTGGMSGGLADADRQRMAREGVDALEAAEGMALLDLASALDDPALVPIRLDPRRSGVVPPLFRGLVRTPVRRTAEVGAVEADGFATRLAALGAEERKRTLLDLVGTHVATVLGYPAGTRIEPDRAFGDLGFDSLTAVELRNGLNAATGLRLPATLVFDHPTPAAVADLLLGELVGLDAPDVAVTQVAAVDDDPIVIVGMACRYPGGIGNPDDLWRLVESGADGVTEFPGDRGWDVERLYDPEPGKAGKSYTREGGFLHRAGDFDPAFFGISPREALAMDPQQRLLLETSWEALEHAGIDPVTLRGSRTGVFAGVMYHDYIAYLQDGPEDLAAFASTGMAGSVASGRVAYALGLEGPAVTVDTACSSSLVALHWAIQALRNGECDLALAGGVTVMATPTTFVDFSLQRALAADGRCKSFAASADGTGWSEGVGMILVERLSDARRNGHEVLAVVRGSAVNQDGASNGLTAPNGPSQQRVIRQALAAAGLSTSGVDAVEAHGTGTTLGDPIEAQALLATYGRDRDGEPLRLGSIKSNIGHTQAAAGAAGVIKMVMAMRHGVLPKTLHVDEPTSQVDWDAGAVELLTSARPWPEVDRPWRAGVSSFGVSGTNAHVILEQPPAREPVTPVEAGVVPWVVSAKSADALAAQARRLLDHDGGAPLDVAYSLATTRSTFEYRAVVVGSGDDLRDGLTALAAGEHPVAAAGPAKRPVFVFPGQGSQWVGMATELARDEPVFAARLAECAAALSEFADWRLLDVLTDEDALRRVDVVQPALWAVMVSLAELWRSYGVTPSAVVGHSQGEIAAAVVAGGLSLEDGARVVALRSQAIARGLAGRGGMVSVAVPQADAAAMVERWAGRVSIAAVNGPAAVVVSGDPEALDELIAHCEAIEVRAKRIAVDYASHSAHVEEIHDELLTRLAPVRPRPSAIPFHSTVTGGVLDTSGLDAAYWYANLRQPVRFHEVVSAVADGVVVEVSPHPVVAVSIDGTAVGTLRRDDGGRARFLTSLGEAWAHGVEVDWRPAVAGGRRVDLPTYAFRHQRFWPAEPATTGDVTRAGLTASTHPLLGAAIALPDSLVSTGRLSVAGQPWLADVAAVPGSVVLDVAAHAGEEAGCPEVVEFALDVPLVLPESGALRLRVTVGAATAGRREVAVFSQPEDGSAWTRHGFGVVGSVPADAFSLAQWPPAGATPVDVSDRYADDTGYVFQGLRAAWRHGDEVFAEVELPDDVEAGAFGVHPALLDAMTHALAVDGVPARWRDVVPHATGATALRVRLTPDGDGFAVRAADPNGDPVWQGTVGFRPVELPARARGHVDSLFRVRWAELASGPVVEDGFVVTAVPGGTPREVAHAVLLTVQDWLAEGRPEQLVVRTSGAVGDTPDPAAAVAWGLVRSAQSEHPGRFVLVDGGSDDVGLALGAGEPQVMVRDGKVYAPRLAKVATGDVAPDPKPVWDPSGTVLVTGGTGTLGALVARHLVTVHGVRSLVLTSRRGLDAPGAPALVDDLRAQGADVVVAAGDVADRAFVAAVLADVPADRPLTGVVHTAGVLDDGVVTALTPDRVDGVFRPKVEAARHLHELTLDLGLRAFVLFSSAAGVLGGPGQANYAAANAYLDALAAHRRASGLPAVSLAWGLWADTSGMTAELSEVDRRRTARSGVVPLAAADGLALFDTALALDEAALVPAALAPTGGGDVPPLFRDLVRPTRRAAATTRRAVGGLREQLEPLSAADRDRVLLDLVATHVAAVLGYADATAVEPARAFQELGFDSLMAVELRNRLGTATGLTLPATLVFDHPTPEALAAELKDQLGLADAGGVGSVLAELDRLRITLRPVLSDGGSLDEVGARLRDLLALVDGTSAAATGAPAALDEATDDELFALIDRGLG</sequence>
<dbReference type="Pfam" id="PF00550">
    <property type="entry name" value="PP-binding"/>
    <property type="match status" value="3"/>
</dbReference>
<dbReference type="SUPFAM" id="SSF53901">
    <property type="entry name" value="Thiolase-like"/>
    <property type="match status" value="3"/>
</dbReference>
<evidence type="ECO:0000256" key="10">
    <source>
        <dbReference type="ARBA" id="ARBA00060158"/>
    </source>
</evidence>
<dbReference type="Proteomes" id="UP000316628">
    <property type="component" value="Unassembled WGS sequence"/>
</dbReference>
<dbReference type="SUPFAM" id="SSF51735">
    <property type="entry name" value="NAD(P)-binding Rossmann-fold domains"/>
    <property type="match status" value="6"/>
</dbReference>
<comment type="caution">
    <text evidence="14">Lacks conserved residue(s) required for the propagation of feature annotation.</text>
</comment>
<dbReference type="InterPro" id="IPR036299">
    <property type="entry name" value="Polyketide_synth_docking_sf"/>
</dbReference>
<keyword evidence="19" id="KW-1185">Reference proteome</keyword>
<dbReference type="Gene3D" id="3.40.366.10">
    <property type="entry name" value="Malonyl-Coenzyme A Acyl Carrier Protein, domain 2"/>
    <property type="match status" value="3"/>
</dbReference>
<dbReference type="GO" id="GO:0031177">
    <property type="term" value="F:phosphopantetheine binding"/>
    <property type="evidence" value="ECO:0007669"/>
    <property type="project" value="InterPro"/>
</dbReference>
<keyword evidence="6" id="KW-0045">Antibiotic biosynthesis</keyword>
<dbReference type="GO" id="GO:0033068">
    <property type="term" value="P:macrolide biosynthetic process"/>
    <property type="evidence" value="ECO:0007669"/>
    <property type="project" value="UniProtKB-ARBA"/>
</dbReference>
<dbReference type="InterPro" id="IPR020806">
    <property type="entry name" value="PKS_PP-bd"/>
</dbReference>
<comment type="caution">
    <text evidence="18">The sequence shown here is derived from an EMBL/GenBank/DDBJ whole genome shotgun (WGS) entry which is preliminary data.</text>
</comment>
<dbReference type="InterPro" id="IPR020841">
    <property type="entry name" value="PKS_Beta-ketoAc_synthase_dom"/>
</dbReference>
<dbReference type="InterPro" id="IPR036736">
    <property type="entry name" value="ACP-like_sf"/>
</dbReference>
<evidence type="ECO:0000256" key="13">
    <source>
        <dbReference type="ARBA" id="ARBA00066981"/>
    </source>
</evidence>
<evidence type="ECO:0000256" key="8">
    <source>
        <dbReference type="ARBA" id="ARBA00023315"/>
    </source>
</evidence>
<dbReference type="PROSITE" id="PS50075">
    <property type="entry name" value="CARRIER"/>
    <property type="match status" value="3"/>
</dbReference>
<gene>
    <name evidence="18" type="ORF">FHX81_0070</name>
</gene>
<dbReference type="PANTHER" id="PTHR43775:SF51">
    <property type="entry name" value="INACTIVE PHENOLPHTHIOCEROL SYNTHESIS POLYKETIDE SYNTHASE TYPE I PKS1-RELATED"/>
    <property type="match status" value="1"/>
</dbReference>
<dbReference type="GO" id="GO:0004315">
    <property type="term" value="F:3-oxoacyl-[acyl-carrier-protein] synthase activity"/>
    <property type="evidence" value="ECO:0007669"/>
    <property type="project" value="InterPro"/>
</dbReference>
<evidence type="ECO:0000259" key="15">
    <source>
        <dbReference type="PROSITE" id="PS50075"/>
    </source>
</evidence>
<dbReference type="Gene3D" id="1.10.1200.10">
    <property type="entry name" value="ACP-like"/>
    <property type="match status" value="3"/>
</dbReference>
<dbReference type="RefSeq" id="WP_141974662.1">
    <property type="nucleotide sequence ID" value="NZ_VFPP01000001.1"/>
</dbReference>
<feature type="domain" description="PKS/mFAS DH" evidence="17">
    <location>
        <begin position="2487"/>
        <end position="2757"/>
    </location>
</feature>
<comment type="subunit">
    <text evidence="12">Homodimer. Erythronolide synthase is composed of EryAI, EryAII and EryAIII multimodular (2 modules) polypeptides each coding for a functional synthase subunit which participates in 2 of the six FAS-like elongation steps required for formation of the polyketide. Module 1, 2, 3, 4, 5, and 6 participating in biosynthesis steps 1, 2, 3, 4, 5, and 6, respectively.</text>
</comment>
<dbReference type="InterPro" id="IPR050091">
    <property type="entry name" value="PKS_NRPS_Biosynth_Enz"/>
</dbReference>
<dbReference type="InterPro" id="IPR001227">
    <property type="entry name" value="Ac_transferase_dom_sf"/>
</dbReference>
<dbReference type="PROSITE" id="PS52019">
    <property type="entry name" value="PKS_MFAS_DH"/>
    <property type="match status" value="2"/>
</dbReference>
<dbReference type="InterPro" id="IPR014031">
    <property type="entry name" value="Ketoacyl_synth_C"/>
</dbReference>
<dbReference type="InterPro" id="IPR018201">
    <property type="entry name" value="Ketoacyl_synth_AS"/>
</dbReference>
<dbReference type="InterPro" id="IPR016039">
    <property type="entry name" value="Thiolase-like"/>
</dbReference>
<dbReference type="PROSITE" id="PS52004">
    <property type="entry name" value="KS3_2"/>
    <property type="match status" value="3"/>
</dbReference>
<feature type="region of interest" description="C-terminal hotdog fold" evidence="14">
    <location>
        <begin position="2620"/>
        <end position="2757"/>
    </location>
</feature>
<dbReference type="InterPro" id="IPR032821">
    <property type="entry name" value="PKS_assoc"/>
</dbReference>
<evidence type="ECO:0000313" key="18">
    <source>
        <dbReference type="EMBL" id="TQM77830.1"/>
    </source>
</evidence>
<dbReference type="SMART" id="SM00827">
    <property type="entry name" value="PKS_AT"/>
    <property type="match status" value="3"/>
</dbReference>
<evidence type="ECO:0000256" key="6">
    <source>
        <dbReference type="ARBA" id="ARBA00023194"/>
    </source>
</evidence>
<dbReference type="InterPro" id="IPR015083">
    <property type="entry name" value="NorB/c/GfsB-D-like_docking"/>
</dbReference>
<dbReference type="PROSITE" id="PS00606">
    <property type="entry name" value="KS3_1"/>
    <property type="match status" value="3"/>
</dbReference>
<protein>
    <recommendedName>
        <fullName evidence="13">6-deoxyerythronolide-B synthase</fullName>
        <ecNumber evidence="13">2.3.1.94</ecNumber>
    </recommendedName>
</protein>
<dbReference type="InterPro" id="IPR006162">
    <property type="entry name" value="Ppantetheine_attach_site"/>
</dbReference>
<dbReference type="InterPro" id="IPR036291">
    <property type="entry name" value="NAD(P)-bd_dom_sf"/>
</dbReference>
<feature type="domain" description="Ketosynthase family 3 (KS3)" evidence="16">
    <location>
        <begin position="33"/>
        <end position="441"/>
    </location>
</feature>
<evidence type="ECO:0000256" key="9">
    <source>
        <dbReference type="ARBA" id="ARBA00052442"/>
    </source>
</evidence>
<dbReference type="SUPFAM" id="SSF47336">
    <property type="entry name" value="ACP-like"/>
    <property type="match status" value="3"/>
</dbReference>
<dbReference type="InterPro" id="IPR020807">
    <property type="entry name" value="PKS_DH"/>
</dbReference>
<dbReference type="GO" id="GO:0006633">
    <property type="term" value="P:fatty acid biosynthetic process"/>
    <property type="evidence" value="ECO:0007669"/>
    <property type="project" value="InterPro"/>
</dbReference>
<dbReference type="Pfam" id="PF00698">
    <property type="entry name" value="Acyl_transf_1"/>
    <property type="match status" value="3"/>
</dbReference>
<evidence type="ECO:0000256" key="3">
    <source>
        <dbReference type="ARBA" id="ARBA00022553"/>
    </source>
</evidence>
<dbReference type="Pfam" id="PF21089">
    <property type="entry name" value="PKS_DH_N"/>
    <property type="match status" value="2"/>
</dbReference>
<dbReference type="InterPro" id="IPR014043">
    <property type="entry name" value="Acyl_transferase_dom"/>
</dbReference>
<reference evidence="18 19" key="1">
    <citation type="submission" date="2019-06" db="EMBL/GenBank/DDBJ databases">
        <title>Sequencing the genomes of 1000 actinobacteria strains.</title>
        <authorList>
            <person name="Klenk H.-P."/>
        </authorList>
    </citation>
    <scope>NUCLEOTIDE SEQUENCE [LARGE SCALE GENOMIC DNA]</scope>
    <source>
        <strain evidence="18 19">DSM 45456</strain>
    </source>
</reference>
<dbReference type="PANTHER" id="PTHR43775">
    <property type="entry name" value="FATTY ACID SYNTHASE"/>
    <property type="match status" value="1"/>
</dbReference>
<dbReference type="Pfam" id="PF22953">
    <property type="entry name" value="SpnB_Rossmann"/>
    <property type="match status" value="3"/>
</dbReference>
<dbReference type="Pfam" id="PF08659">
    <property type="entry name" value="KR"/>
    <property type="match status" value="3"/>
</dbReference>
<name>A0A543J4S2_9PSEU</name>
<dbReference type="FunFam" id="3.40.366.10:FF:000002">
    <property type="entry name" value="Probable polyketide synthase 2"/>
    <property type="match status" value="2"/>
</dbReference>
<dbReference type="Pfam" id="PF02801">
    <property type="entry name" value="Ketoacyl-synt_C"/>
    <property type="match status" value="3"/>
</dbReference>
<feature type="domain" description="Carrier" evidence="15">
    <location>
        <begin position="4810"/>
        <end position="4885"/>
    </location>
</feature>
<dbReference type="SMART" id="SM00822">
    <property type="entry name" value="PKS_KR"/>
    <property type="match status" value="3"/>
</dbReference>
<feature type="region of interest" description="N-terminal hotdog fold" evidence="14">
    <location>
        <begin position="4138"/>
        <end position="4259"/>
    </location>
</feature>
<dbReference type="CDD" id="cd08956">
    <property type="entry name" value="KR_3_FAS_SDR_x"/>
    <property type="match status" value="3"/>
</dbReference>
<evidence type="ECO:0000256" key="4">
    <source>
        <dbReference type="ARBA" id="ARBA00022679"/>
    </source>
</evidence>
<accession>A0A543J4S2</accession>
<evidence type="ECO:0000256" key="7">
    <source>
        <dbReference type="ARBA" id="ARBA00023268"/>
    </source>
</evidence>
<dbReference type="Pfam" id="PF00109">
    <property type="entry name" value="ketoacyl-synt"/>
    <property type="match status" value="3"/>
</dbReference>
<dbReference type="Pfam" id="PF16197">
    <property type="entry name" value="KAsynt_C_assoc"/>
    <property type="match status" value="3"/>
</dbReference>
<comment type="pathway">
    <text evidence="11">Antibiotic biosynthesis; erythromycin biosynthesis.</text>
</comment>
<evidence type="ECO:0000313" key="19">
    <source>
        <dbReference type="Proteomes" id="UP000316628"/>
    </source>
</evidence>
<evidence type="ECO:0000256" key="14">
    <source>
        <dbReference type="PROSITE-ProRule" id="PRU01363"/>
    </source>
</evidence>
<dbReference type="GO" id="GO:0047879">
    <property type="term" value="F:erythronolide synthase activity"/>
    <property type="evidence" value="ECO:0007669"/>
    <property type="project" value="UniProtKB-EC"/>
</dbReference>
<dbReference type="Gene3D" id="3.40.47.10">
    <property type="match status" value="3"/>
</dbReference>
<dbReference type="InterPro" id="IPR049900">
    <property type="entry name" value="PKS_mFAS_DH"/>
</dbReference>
<feature type="domain" description="Carrier" evidence="15">
    <location>
        <begin position="3184"/>
        <end position="3259"/>
    </location>
</feature>
<organism evidence="18 19">
    <name type="scientific">Saccharothrix saharensis</name>
    <dbReference type="NCBI Taxonomy" id="571190"/>
    <lineage>
        <taxon>Bacteria</taxon>
        <taxon>Bacillati</taxon>
        <taxon>Actinomycetota</taxon>
        <taxon>Actinomycetes</taxon>
        <taxon>Pseudonocardiales</taxon>
        <taxon>Pseudonocardiaceae</taxon>
        <taxon>Saccharothrix</taxon>
    </lineage>
</organism>
<keyword evidence="5" id="KW-0677">Repeat</keyword>
<feature type="domain" description="Carrier" evidence="15">
    <location>
        <begin position="1510"/>
        <end position="1585"/>
    </location>
</feature>
<feature type="active site" description="Proton donor; for dehydratase activity" evidence="14">
    <location>
        <position position="2678"/>
    </location>
</feature>
<dbReference type="FunFam" id="1.10.1200.10:FF:000007">
    <property type="entry name" value="Probable polyketide synthase pks17"/>
    <property type="match status" value="3"/>
</dbReference>
<dbReference type="InterPro" id="IPR014030">
    <property type="entry name" value="Ketoacyl_synth_N"/>
</dbReference>
<keyword evidence="4 18" id="KW-0808">Transferase</keyword>
<dbReference type="FunFam" id="3.40.47.10:FF:000019">
    <property type="entry name" value="Polyketide synthase type I"/>
    <property type="match status" value="3"/>
</dbReference>
<evidence type="ECO:0000256" key="12">
    <source>
        <dbReference type="ARBA" id="ARBA00063272"/>
    </source>
</evidence>
<dbReference type="SMART" id="SM00825">
    <property type="entry name" value="PKS_KS"/>
    <property type="match status" value="3"/>
</dbReference>
<evidence type="ECO:0000259" key="16">
    <source>
        <dbReference type="PROSITE" id="PS52004"/>
    </source>
</evidence>